<gene>
    <name evidence="8" type="ORF">EW093_11650</name>
</gene>
<dbReference type="KEGG" id="sper:EW093_11650"/>
<reference evidence="8 9" key="1">
    <citation type="submission" date="2019-02" db="EMBL/GenBank/DDBJ databases">
        <authorList>
            <person name="Fomenkov A."/>
            <person name="Dubinina G."/>
            <person name="Grabovich M."/>
            <person name="Vincze T."/>
            <person name="Roberts R.J."/>
        </authorList>
    </citation>
    <scope>NUCLEOTIDE SEQUENCE [LARGE SCALE GENOMIC DNA]</scope>
    <source>
        <strain evidence="8 9">P</strain>
    </source>
</reference>
<dbReference type="GO" id="GO:0006276">
    <property type="term" value="P:plasmid maintenance"/>
    <property type="evidence" value="ECO:0007669"/>
    <property type="project" value="InterPro"/>
</dbReference>
<evidence type="ECO:0000256" key="7">
    <source>
        <dbReference type="ARBA" id="ARBA00033135"/>
    </source>
</evidence>
<comment type="similarity">
    <text evidence="1">Belongs to the CcdB toxin family.</text>
</comment>
<evidence type="ECO:0000256" key="5">
    <source>
        <dbReference type="ARBA" id="ARBA00023163"/>
    </source>
</evidence>
<evidence type="ECO:0000256" key="3">
    <source>
        <dbReference type="ARBA" id="ARBA00022491"/>
    </source>
</evidence>
<keyword evidence="5" id="KW-0804">Transcription</keyword>
<dbReference type="EMBL" id="CP035807">
    <property type="protein sequence ID" value="QEN05337.1"/>
    <property type="molecule type" value="Genomic_DNA"/>
</dbReference>
<evidence type="ECO:0000313" key="9">
    <source>
        <dbReference type="Proteomes" id="UP000323824"/>
    </source>
</evidence>
<name>A0A5C1QD50_9SPIO</name>
<dbReference type="GO" id="GO:0008657">
    <property type="term" value="F:DNA topoisomerase type II (double strand cut, ATP-hydrolyzing) inhibitor activity"/>
    <property type="evidence" value="ECO:0007669"/>
    <property type="project" value="InterPro"/>
</dbReference>
<proteinExistence type="inferred from homology"/>
<dbReference type="AlphaFoldDB" id="A0A5C1QD50"/>
<dbReference type="Pfam" id="PF01845">
    <property type="entry name" value="CcdB"/>
    <property type="match status" value="1"/>
</dbReference>
<evidence type="ECO:0000256" key="1">
    <source>
        <dbReference type="ARBA" id="ARBA00005230"/>
    </source>
</evidence>
<sequence length="105" mass="11912">MEQFDILYNKNKSSKNDVPYLINLQSDPMNILATTVVAPLRKTSKYSEQILTKLHIPITINNIDYTIFTSELASIPTNIIGDKVLNANYLRQDCTEAIDLLFTGF</sequence>
<keyword evidence="4" id="KW-0805">Transcription regulation</keyword>
<dbReference type="SUPFAM" id="SSF50118">
    <property type="entry name" value="Cell growth inhibitor/plasmid maintenance toxic component"/>
    <property type="match status" value="1"/>
</dbReference>
<dbReference type="InterPro" id="IPR011067">
    <property type="entry name" value="Plasmid_toxin/cell-grow_inhib"/>
</dbReference>
<evidence type="ECO:0000256" key="6">
    <source>
        <dbReference type="ARBA" id="ARBA00029628"/>
    </source>
</evidence>
<keyword evidence="9" id="KW-1185">Reference proteome</keyword>
<protein>
    <recommendedName>
        <fullName evidence="2">Toxin CcdB</fullName>
    </recommendedName>
    <alternativeName>
        <fullName evidence="7">Cytotoxic protein CcdB</fullName>
    </alternativeName>
    <alternativeName>
        <fullName evidence="6">Protein LetD</fullName>
    </alternativeName>
</protein>
<dbReference type="Gene3D" id="2.30.30.110">
    <property type="match status" value="1"/>
</dbReference>
<reference evidence="8 9" key="2">
    <citation type="submission" date="2019-09" db="EMBL/GenBank/DDBJ databases">
        <title>Complete Genome Sequence and Methylome Analysis of free living Spirochaetas.</title>
        <authorList>
            <person name="Leshcheva N."/>
            <person name="Mikheeva N."/>
        </authorList>
    </citation>
    <scope>NUCLEOTIDE SEQUENCE [LARGE SCALE GENOMIC DNA]</scope>
    <source>
        <strain evidence="8 9">P</strain>
    </source>
</reference>
<evidence type="ECO:0000256" key="4">
    <source>
        <dbReference type="ARBA" id="ARBA00023015"/>
    </source>
</evidence>
<dbReference type="OrthoDB" id="9813510at2"/>
<accession>A0A5C1QD50</accession>
<dbReference type="Proteomes" id="UP000323824">
    <property type="component" value="Chromosome"/>
</dbReference>
<keyword evidence="3" id="KW-0678">Repressor</keyword>
<dbReference type="RefSeq" id="WP_149568575.1">
    <property type="nucleotide sequence ID" value="NZ_CP035807.1"/>
</dbReference>
<evidence type="ECO:0000313" key="8">
    <source>
        <dbReference type="EMBL" id="QEN05337.1"/>
    </source>
</evidence>
<organism evidence="8 9">
    <name type="scientific">Thiospirochaeta perfilievii</name>
    <dbReference type="NCBI Taxonomy" id="252967"/>
    <lineage>
        <taxon>Bacteria</taxon>
        <taxon>Pseudomonadati</taxon>
        <taxon>Spirochaetota</taxon>
        <taxon>Spirochaetia</taxon>
        <taxon>Spirochaetales</taxon>
        <taxon>Spirochaetaceae</taxon>
        <taxon>Thiospirochaeta</taxon>
    </lineage>
</organism>
<dbReference type="InterPro" id="IPR002712">
    <property type="entry name" value="CcdB"/>
</dbReference>
<evidence type="ECO:0000256" key="2">
    <source>
        <dbReference type="ARBA" id="ARBA00015075"/>
    </source>
</evidence>